<evidence type="ECO:0000259" key="2">
    <source>
        <dbReference type="Pfam" id="PF05922"/>
    </source>
</evidence>
<reference evidence="3 4" key="1">
    <citation type="journal article" date="2021" name="Nat. Plants">
        <title>The Taxus genome provides insights into paclitaxel biosynthesis.</title>
        <authorList>
            <person name="Xiong X."/>
            <person name="Gou J."/>
            <person name="Liao Q."/>
            <person name="Li Y."/>
            <person name="Zhou Q."/>
            <person name="Bi G."/>
            <person name="Li C."/>
            <person name="Du R."/>
            <person name="Wang X."/>
            <person name="Sun T."/>
            <person name="Guo L."/>
            <person name="Liang H."/>
            <person name="Lu P."/>
            <person name="Wu Y."/>
            <person name="Zhang Z."/>
            <person name="Ro D.K."/>
            <person name="Shang Y."/>
            <person name="Huang S."/>
            <person name="Yan J."/>
        </authorList>
    </citation>
    <scope>NUCLEOTIDE SEQUENCE [LARGE SCALE GENOMIC DNA]</scope>
    <source>
        <strain evidence="3">Ta-2019</strain>
    </source>
</reference>
<feature type="domain" description="Inhibitor I9" evidence="2">
    <location>
        <begin position="81"/>
        <end position="150"/>
    </location>
</feature>
<dbReference type="EMBL" id="JAHRHJ020000009">
    <property type="protein sequence ID" value="KAH9303013.1"/>
    <property type="molecule type" value="Genomic_DNA"/>
</dbReference>
<comment type="caution">
    <text evidence="3">The sequence shown here is derived from an EMBL/GenBank/DDBJ whole genome shotgun (WGS) entry which is preliminary data.</text>
</comment>
<proteinExistence type="predicted"/>
<feature type="non-terminal residue" evidence="3">
    <location>
        <position position="173"/>
    </location>
</feature>
<dbReference type="InterPro" id="IPR010259">
    <property type="entry name" value="S8pro/Inhibitor_I9"/>
</dbReference>
<dbReference type="AlphaFoldDB" id="A0AA38CQU1"/>
<evidence type="ECO:0000313" key="4">
    <source>
        <dbReference type="Proteomes" id="UP000824469"/>
    </source>
</evidence>
<keyword evidence="4" id="KW-1185">Reference proteome</keyword>
<sequence length="173" mass="19561">KGSGAAMESRVFGRIFQLLHSRFSRGHLKTKISLPKEYAKSAYSVSRRNTSTISKEEETQNEQDNEGLAETFTVAMKKIDEHLAEQDSVQTEKVYERHCQLLGSVLGSEKDVRKLIIKSAGLRGFNAFLTMEQAATLRRHPEVAEVLVDSTDPCPFLTHRWQFLSLQKGYAKS</sequence>
<dbReference type="InterPro" id="IPR037045">
    <property type="entry name" value="S8pro/Inhibitor_I9_sf"/>
</dbReference>
<protein>
    <recommendedName>
        <fullName evidence="2">Inhibitor I9 domain-containing protein</fullName>
    </recommendedName>
</protein>
<feature type="region of interest" description="Disordered" evidence="1">
    <location>
        <begin position="45"/>
        <end position="65"/>
    </location>
</feature>
<accession>A0AA38CQU1</accession>
<evidence type="ECO:0000256" key="1">
    <source>
        <dbReference type="SAM" id="MobiDB-lite"/>
    </source>
</evidence>
<feature type="non-terminal residue" evidence="3">
    <location>
        <position position="1"/>
    </location>
</feature>
<organism evidence="3 4">
    <name type="scientific">Taxus chinensis</name>
    <name type="common">Chinese yew</name>
    <name type="synonym">Taxus wallichiana var. chinensis</name>
    <dbReference type="NCBI Taxonomy" id="29808"/>
    <lineage>
        <taxon>Eukaryota</taxon>
        <taxon>Viridiplantae</taxon>
        <taxon>Streptophyta</taxon>
        <taxon>Embryophyta</taxon>
        <taxon>Tracheophyta</taxon>
        <taxon>Spermatophyta</taxon>
        <taxon>Pinopsida</taxon>
        <taxon>Pinidae</taxon>
        <taxon>Conifers II</taxon>
        <taxon>Cupressales</taxon>
        <taxon>Taxaceae</taxon>
        <taxon>Taxus</taxon>
    </lineage>
</organism>
<dbReference type="Pfam" id="PF05922">
    <property type="entry name" value="Inhibitor_I9"/>
    <property type="match status" value="1"/>
</dbReference>
<dbReference type="Gene3D" id="3.30.70.80">
    <property type="entry name" value="Peptidase S8 propeptide/proteinase inhibitor I9"/>
    <property type="match status" value="1"/>
</dbReference>
<gene>
    <name evidence="3" type="ORF">KI387_014596</name>
</gene>
<name>A0AA38CQU1_TAXCH</name>
<evidence type="ECO:0000313" key="3">
    <source>
        <dbReference type="EMBL" id="KAH9303013.1"/>
    </source>
</evidence>
<dbReference type="Proteomes" id="UP000824469">
    <property type="component" value="Unassembled WGS sequence"/>
</dbReference>